<dbReference type="Pfam" id="PF00015">
    <property type="entry name" value="MCPsignal"/>
    <property type="match status" value="1"/>
</dbReference>
<gene>
    <name evidence="6" type="ORF">DOK78_000929</name>
</gene>
<keyword evidence="4" id="KW-1133">Transmembrane helix</keyword>
<dbReference type="EMBL" id="CP147251">
    <property type="protein sequence ID" value="WYJ76303.1"/>
    <property type="molecule type" value="Genomic_DNA"/>
</dbReference>
<proteinExistence type="inferred from homology"/>
<evidence type="ECO:0000256" key="1">
    <source>
        <dbReference type="ARBA" id="ARBA00023224"/>
    </source>
</evidence>
<keyword evidence="7" id="KW-1185">Reference proteome</keyword>
<dbReference type="SUPFAM" id="SSF58104">
    <property type="entry name" value="Methyl-accepting chemotaxis protein (MCP) signaling domain"/>
    <property type="match status" value="1"/>
</dbReference>
<dbReference type="InterPro" id="IPR004090">
    <property type="entry name" value="Chemotax_Me-accpt_rcpt"/>
</dbReference>
<dbReference type="Proteomes" id="UP000664701">
    <property type="component" value="Chromosome"/>
</dbReference>
<keyword evidence="1 3" id="KW-0807">Transducer</keyword>
<dbReference type="PANTHER" id="PTHR32089">
    <property type="entry name" value="METHYL-ACCEPTING CHEMOTAXIS PROTEIN MCPB"/>
    <property type="match status" value="1"/>
</dbReference>
<name>A0ABZ2SKB9_9ENTE</name>
<evidence type="ECO:0000256" key="4">
    <source>
        <dbReference type="SAM" id="Phobius"/>
    </source>
</evidence>
<dbReference type="PRINTS" id="PR00260">
    <property type="entry name" value="CHEMTRNSDUCR"/>
</dbReference>
<sequence>MKEKRRFFSRIPLSIVVSFVSTVIVLFACYMFVLKPSDNDLLTQQFVRFSAIVLLLEIVLSIVVTTMSKRKTDAVLTQLLEQLQYVNQGDFQHLENTEIATKHPIIQNVIERFSGIANTFKALILGMKDESSRMTDMAAQLDETAHDIRSAVENIQGNMDRIADSASTEAADAEKTVQETDELANGIEAIHRDVKQIDSYIDQAKNSNIRNAELMFKVFERWETERLGQSQLVEEMKEMNQDIQSIGQIVQLINDISEQTNLLALNASIEAARAGEAGHGFAIVADEVRTLAEQSSQSTKNIRNIMENIRNKSEHMVTTVTTSFENGEKQTQTLNKAIESSNEITDVVDSFITSIQSVETHIKNIVAKKDLVQRSVNNISNAISDTSASTQEVSSNLENVSIIIEKFESEIQEIATMASILKFQVDHFKL</sequence>
<comment type="similarity">
    <text evidence="2">Belongs to the methyl-accepting chemotaxis (MCP) protein family.</text>
</comment>
<feature type="transmembrane region" description="Helical" evidence="4">
    <location>
        <begin position="12"/>
        <end position="33"/>
    </location>
</feature>
<evidence type="ECO:0000256" key="2">
    <source>
        <dbReference type="ARBA" id="ARBA00029447"/>
    </source>
</evidence>
<dbReference type="SMART" id="SM00283">
    <property type="entry name" value="MA"/>
    <property type="match status" value="1"/>
</dbReference>
<protein>
    <submittedName>
        <fullName evidence="6">Methyl-accepting chemotaxis protein</fullName>
    </submittedName>
</protein>
<dbReference type="PROSITE" id="PS50111">
    <property type="entry name" value="CHEMOTAXIS_TRANSDUC_2"/>
    <property type="match status" value="1"/>
</dbReference>
<accession>A0ABZ2SKB9</accession>
<dbReference type="InterPro" id="IPR004089">
    <property type="entry name" value="MCPsignal_dom"/>
</dbReference>
<evidence type="ECO:0000256" key="3">
    <source>
        <dbReference type="PROSITE-ProRule" id="PRU00284"/>
    </source>
</evidence>
<evidence type="ECO:0000313" key="7">
    <source>
        <dbReference type="Proteomes" id="UP000664701"/>
    </source>
</evidence>
<feature type="domain" description="Methyl-accepting transducer" evidence="5">
    <location>
        <begin position="144"/>
        <end position="401"/>
    </location>
</feature>
<dbReference type="RefSeq" id="WP_207942439.1">
    <property type="nucleotide sequence ID" value="NZ_CP147251.1"/>
</dbReference>
<dbReference type="PANTHER" id="PTHR32089:SF112">
    <property type="entry name" value="LYSOZYME-LIKE PROTEIN-RELATED"/>
    <property type="match status" value="1"/>
</dbReference>
<keyword evidence="4" id="KW-0472">Membrane</keyword>
<organism evidence="6 7">
    <name type="scientific">Candidatus Enterococcus lowellii</name>
    <dbReference type="NCBI Taxonomy" id="2230877"/>
    <lineage>
        <taxon>Bacteria</taxon>
        <taxon>Bacillati</taxon>
        <taxon>Bacillota</taxon>
        <taxon>Bacilli</taxon>
        <taxon>Lactobacillales</taxon>
        <taxon>Enterococcaceae</taxon>
        <taxon>Enterococcus</taxon>
    </lineage>
</organism>
<feature type="transmembrane region" description="Helical" evidence="4">
    <location>
        <begin position="45"/>
        <end position="64"/>
    </location>
</feature>
<evidence type="ECO:0000313" key="6">
    <source>
        <dbReference type="EMBL" id="WYJ76303.1"/>
    </source>
</evidence>
<dbReference type="PROSITE" id="PS51257">
    <property type="entry name" value="PROKAR_LIPOPROTEIN"/>
    <property type="match status" value="1"/>
</dbReference>
<dbReference type="Gene3D" id="1.10.287.950">
    <property type="entry name" value="Methyl-accepting chemotaxis protein"/>
    <property type="match status" value="1"/>
</dbReference>
<keyword evidence="4" id="KW-0812">Transmembrane</keyword>
<evidence type="ECO:0000259" key="5">
    <source>
        <dbReference type="PROSITE" id="PS50111"/>
    </source>
</evidence>
<reference evidence="6 7" key="1">
    <citation type="submission" date="2024-03" db="EMBL/GenBank/DDBJ databases">
        <title>The Genome Sequence of Enterococcus sp. DIV2402.</title>
        <authorList>
            <consortium name="The Broad Institute Genomics Platform"/>
            <consortium name="The Broad Institute Microbial Omics Core"/>
            <consortium name="The Broad Institute Genomic Center for Infectious Diseases"/>
            <person name="Earl A."/>
            <person name="Manson A."/>
            <person name="Gilmore M."/>
            <person name="Schwartman J."/>
            <person name="Shea T."/>
            <person name="Abouelleil A."/>
            <person name="Cao P."/>
            <person name="Chapman S."/>
            <person name="Cusick C."/>
            <person name="Young S."/>
            <person name="Neafsey D."/>
            <person name="Nusbaum C."/>
            <person name="Birren B."/>
        </authorList>
    </citation>
    <scope>NUCLEOTIDE SEQUENCE [LARGE SCALE GENOMIC DNA]</scope>
    <source>
        <strain evidence="6 7">DIV2402</strain>
    </source>
</reference>